<evidence type="ECO:0000313" key="1">
    <source>
        <dbReference type="EMBL" id="EDY21812.1"/>
    </source>
</evidence>
<dbReference type="InParanoid" id="B4CWM0"/>
<dbReference type="EMBL" id="ABVL01000002">
    <property type="protein sequence ID" value="EDY21812.1"/>
    <property type="molecule type" value="Genomic_DNA"/>
</dbReference>
<dbReference type="eggNOG" id="COG0412">
    <property type="taxonomic scope" value="Bacteria"/>
</dbReference>
<dbReference type="STRING" id="497964.CfE428DRAFT_1058"/>
<proteinExistence type="predicted"/>
<evidence type="ECO:0000313" key="2">
    <source>
        <dbReference type="Proteomes" id="UP000005824"/>
    </source>
</evidence>
<accession>B4CWM0</accession>
<keyword evidence="2" id="KW-1185">Reference proteome</keyword>
<dbReference type="InterPro" id="IPR036278">
    <property type="entry name" value="Sialidase_sf"/>
</dbReference>
<dbReference type="Proteomes" id="UP000005824">
    <property type="component" value="Unassembled WGS sequence"/>
</dbReference>
<dbReference type="RefSeq" id="WP_006978384.1">
    <property type="nucleotide sequence ID" value="NZ_ABVL01000002.1"/>
</dbReference>
<comment type="caution">
    <text evidence="1">The sequence shown here is derived from an EMBL/GenBank/DDBJ whole genome shotgun (WGS) entry which is preliminary data.</text>
</comment>
<organism evidence="1 2">
    <name type="scientific">Chthoniobacter flavus Ellin428</name>
    <dbReference type="NCBI Taxonomy" id="497964"/>
    <lineage>
        <taxon>Bacteria</taxon>
        <taxon>Pseudomonadati</taxon>
        <taxon>Verrucomicrobiota</taxon>
        <taxon>Spartobacteria</taxon>
        <taxon>Chthoniobacterales</taxon>
        <taxon>Chthoniobacteraceae</taxon>
        <taxon>Chthoniobacter</taxon>
    </lineage>
</organism>
<protein>
    <submittedName>
        <fullName evidence="1">Putative sialidase</fullName>
    </submittedName>
</protein>
<reference evidence="1 2" key="1">
    <citation type="journal article" date="2011" name="J. Bacteriol.">
        <title>Genome sequence of Chthoniobacter flavus Ellin428, an aerobic heterotrophic soil bacterium.</title>
        <authorList>
            <person name="Kant R."/>
            <person name="van Passel M.W."/>
            <person name="Palva A."/>
            <person name="Lucas S."/>
            <person name="Lapidus A."/>
            <person name="Glavina Del Rio T."/>
            <person name="Dalin E."/>
            <person name="Tice H."/>
            <person name="Bruce D."/>
            <person name="Goodwin L."/>
            <person name="Pitluck S."/>
            <person name="Larimer F.W."/>
            <person name="Land M.L."/>
            <person name="Hauser L."/>
            <person name="Sangwan P."/>
            <person name="de Vos W.M."/>
            <person name="Janssen P.H."/>
            <person name="Smidt H."/>
        </authorList>
    </citation>
    <scope>NUCLEOTIDE SEQUENCE [LARGE SCALE GENOMIC DNA]</scope>
    <source>
        <strain evidence="1 2">Ellin428</strain>
    </source>
</reference>
<gene>
    <name evidence="1" type="ORF">CfE428DRAFT_1058</name>
</gene>
<sequence length="290" mass="32772">MTPSYHAQTGSVLALGQNVFYNNKKPGFKGDQPPRWPMYAVWKDGAWGSRQKLEWDDPRGSQMYSNNCGQRVMMPNGEVMMSFTFGVKNKPRAVCGVRCSFDGRQLLVKEIGPELTNSVGRGLLEPSVTYFQKRFYLTIRAEDNHGYVAVSDDGLHYEPQQAWAWDDGAPLIMSTTQQHWLTHSDALFLVYTRRDATNLKVMRWRAPMWVAQVDPKTLRLIRATERVVLPLIGDGVNAGDLVPMMGNFGVNSVSETESWVTDGSWCPKAGNRGELQLARIKWSRPNRLAT</sequence>
<name>B4CWM0_9BACT</name>
<dbReference type="SUPFAM" id="SSF50939">
    <property type="entry name" value="Sialidases"/>
    <property type="match status" value="1"/>
</dbReference>
<dbReference type="AlphaFoldDB" id="B4CWM0"/>